<evidence type="ECO:0000256" key="6">
    <source>
        <dbReference type="ARBA" id="ARBA00022968"/>
    </source>
</evidence>
<dbReference type="SUPFAM" id="SSF53448">
    <property type="entry name" value="Nucleotide-diphospho-sugar transferases"/>
    <property type="match status" value="1"/>
</dbReference>
<comment type="cofactor">
    <cofactor evidence="12 14">
        <name>Mn(2+)</name>
        <dbReference type="ChEBI" id="CHEBI:29035"/>
    </cofactor>
</comment>
<feature type="binding site" evidence="12">
    <location>
        <position position="86"/>
    </location>
    <ligand>
        <name>Mn(2+)</name>
        <dbReference type="ChEBI" id="CHEBI:29035"/>
    </ligand>
</feature>
<keyword evidence="7" id="KW-1133">Transmembrane helix</keyword>
<name>A0AAN9ADW9_HALRR</name>
<dbReference type="AlphaFoldDB" id="A0AAN9ADW9"/>
<dbReference type="PANTHER" id="PTHR10896:SF50">
    <property type="entry name" value="GALACTOSYLGALACTOSYLXYLOSYLPROTEIN 3-BETA-GLUCURONOSYLTRANSFERASE P"/>
    <property type="match status" value="1"/>
</dbReference>
<dbReference type="GO" id="GO:0015018">
    <property type="term" value="F:galactosylgalactosylxylosylprotein 3-beta-glucuronosyltransferase activity"/>
    <property type="evidence" value="ECO:0007669"/>
    <property type="project" value="UniProtKB-UniRule"/>
</dbReference>
<dbReference type="Proteomes" id="UP001381693">
    <property type="component" value="Unassembled WGS sequence"/>
</dbReference>
<comment type="similarity">
    <text evidence="2 14">Belongs to the glycosyltransferase 43 family.</text>
</comment>
<evidence type="ECO:0000256" key="13">
    <source>
        <dbReference type="PIRSR" id="PIRSR605027-6"/>
    </source>
</evidence>
<accession>A0AAN9ADW9</accession>
<organism evidence="15 16">
    <name type="scientific">Halocaridina rubra</name>
    <name type="common">Hawaiian red shrimp</name>
    <dbReference type="NCBI Taxonomy" id="373956"/>
    <lineage>
        <taxon>Eukaryota</taxon>
        <taxon>Metazoa</taxon>
        <taxon>Ecdysozoa</taxon>
        <taxon>Arthropoda</taxon>
        <taxon>Crustacea</taxon>
        <taxon>Multicrustacea</taxon>
        <taxon>Malacostraca</taxon>
        <taxon>Eumalacostraca</taxon>
        <taxon>Eucarida</taxon>
        <taxon>Decapoda</taxon>
        <taxon>Pleocyemata</taxon>
        <taxon>Caridea</taxon>
        <taxon>Atyoidea</taxon>
        <taxon>Atyidae</taxon>
        <taxon>Halocaridina</taxon>
    </lineage>
</organism>
<dbReference type="PANTHER" id="PTHR10896">
    <property type="entry name" value="GALACTOSYLGALACTOSYLXYLOSYLPROTEIN 3-BETA-GLUCURONOSYLTRANSFERASE BETA-1,3-GLUCURONYLTRANSFERASE"/>
    <property type="match status" value="1"/>
</dbReference>
<dbReference type="Gene3D" id="3.90.550.10">
    <property type="entry name" value="Spore Coat Polysaccharide Biosynthesis Protein SpsA, Chain A"/>
    <property type="match status" value="1"/>
</dbReference>
<keyword evidence="12 14" id="KW-0464">Manganese</keyword>
<comment type="subcellular location">
    <subcellularLocation>
        <location evidence="14">Golgi apparatus membrane</location>
        <topology evidence="14">Single-pass type II membrane protein</topology>
    </subcellularLocation>
    <subcellularLocation>
        <location evidence="1">Membrane</location>
        <topology evidence="1">Single-pass type II membrane protein</topology>
    </subcellularLocation>
</comment>
<feature type="glycosylation site" description="N-linked (GlcNAc...) asparagine" evidence="13">
    <location>
        <position position="189"/>
    </location>
</feature>
<comment type="catalytic activity">
    <reaction evidence="10 14">
        <text>3-O-(beta-D-galactosyl-(1-&gt;3)-beta-D-galactosyl-(1-&gt;4)-beta-D-xylosyl)-L-seryl-[protein] + UDP-alpha-D-glucuronate = 3-O-(beta-D-GlcA-(1-&gt;3)-beta-D-Gal-(1-&gt;3)-beta-D-Gal-(1-&gt;4)-beta-D-Xyl)-L-seryl-[protein] + UDP + H(+)</text>
        <dbReference type="Rhea" id="RHEA:24168"/>
        <dbReference type="Rhea" id="RHEA-COMP:12571"/>
        <dbReference type="Rhea" id="RHEA-COMP:12573"/>
        <dbReference type="ChEBI" id="CHEBI:15378"/>
        <dbReference type="ChEBI" id="CHEBI:58052"/>
        <dbReference type="ChEBI" id="CHEBI:58223"/>
        <dbReference type="ChEBI" id="CHEBI:132090"/>
        <dbReference type="ChEBI" id="CHEBI:132093"/>
        <dbReference type="EC" id="2.4.1.135"/>
    </reaction>
</comment>
<keyword evidence="16" id="KW-1185">Reference proteome</keyword>
<comment type="pathway">
    <text evidence="14">Protein modification; protein glycosylation.</text>
</comment>
<dbReference type="InterPro" id="IPR029044">
    <property type="entry name" value="Nucleotide-diphossugar_trans"/>
</dbReference>
<evidence type="ECO:0000313" key="16">
    <source>
        <dbReference type="Proteomes" id="UP001381693"/>
    </source>
</evidence>
<keyword evidence="8" id="KW-0472">Membrane</keyword>
<dbReference type="GO" id="GO:0050650">
    <property type="term" value="P:chondroitin sulfate proteoglycan biosynthetic process"/>
    <property type="evidence" value="ECO:0007669"/>
    <property type="project" value="TreeGrafter"/>
</dbReference>
<keyword evidence="14" id="KW-0333">Golgi apparatus</keyword>
<sequence length="198" mass="22301">MVIVNRCQISISTSCPREWSDNMKLCIPKKGTVVDDVMWSVLPPMPKKFHDPKYKAKPKGVANRNGGIDWIRNHATEGVFYMADDDNTYDIRLFDEIRKTKTVSFFPVGLTTSYGLSTPILKDGKFSGWYDGWIANREYPVDMAGFAVAVPFLLTRPKAVMPYSAGYEETGFLVSLNISKGDLEFLADNCTKVSYNND</sequence>
<dbReference type="EMBL" id="JAXCGZ010001992">
    <property type="protein sequence ID" value="KAK7084744.1"/>
    <property type="molecule type" value="Genomic_DNA"/>
</dbReference>
<dbReference type="GO" id="GO:0046872">
    <property type="term" value="F:metal ion binding"/>
    <property type="evidence" value="ECO:0007669"/>
    <property type="project" value="UniProtKB-KW"/>
</dbReference>
<dbReference type="InterPro" id="IPR005027">
    <property type="entry name" value="Glyco_trans_43"/>
</dbReference>
<evidence type="ECO:0000256" key="8">
    <source>
        <dbReference type="ARBA" id="ARBA00023136"/>
    </source>
</evidence>
<keyword evidence="6 14" id="KW-0735">Signal-anchor</keyword>
<gene>
    <name evidence="15" type="ORF">SK128_000418</name>
</gene>
<dbReference type="GO" id="GO:0005975">
    <property type="term" value="P:carbohydrate metabolic process"/>
    <property type="evidence" value="ECO:0007669"/>
    <property type="project" value="TreeGrafter"/>
</dbReference>
<evidence type="ECO:0000313" key="15">
    <source>
        <dbReference type="EMBL" id="KAK7084744.1"/>
    </source>
</evidence>
<keyword evidence="9 13" id="KW-0325">Glycoprotein</keyword>
<evidence type="ECO:0000256" key="2">
    <source>
        <dbReference type="ARBA" id="ARBA00007706"/>
    </source>
</evidence>
<reference evidence="15 16" key="1">
    <citation type="submission" date="2023-11" db="EMBL/GenBank/DDBJ databases">
        <title>Halocaridina rubra genome assembly.</title>
        <authorList>
            <person name="Smith C."/>
        </authorList>
    </citation>
    <scope>NUCLEOTIDE SEQUENCE [LARGE SCALE GENOMIC DNA]</scope>
    <source>
        <strain evidence="15">EP-1</strain>
        <tissue evidence="15">Whole</tissue>
    </source>
</reference>
<evidence type="ECO:0000256" key="11">
    <source>
        <dbReference type="PIRSR" id="PIRSR605027-1"/>
    </source>
</evidence>
<evidence type="ECO:0000256" key="1">
    <source>
        <dbReference type="ARBA" id="ARBA00004606"/>
    </source>
</evidence>
<dbReference type="EC" id="2.4.1.135" evidence="3 14"/>
<evidence type="ECO:0000256" key="14">
    <source>
        <dbReference type="RuleBase" id="RU363127"/>
    </source>
</evidence>
<evidence type="ECO:0000256" key="3">
    <source>
        <dbReference type="ARBA" id="ARBA00012641"/>
    </source>
</evidence>
<protein>
    <recommendedName>
        <fullName evidence="3 14">Galactosylgalactosylxylosylprotein 3-beta-glucuronosyltransferase</fullName>
        <ecNumber evidence="3 14">2.4.1.135</ecNumber>
    </recommendedName>
</protein>
<evidence type="ECO:0000256" key="7">
    <source>
        <dbReference type="ARBA" id="ARBA00022989"/>
    </source>
</evidence>
<evidence type="ECO:0000256" key="4">
    <source>
        <dbReference type="ARBA" id="ARBA00022679"/>
    </source>
</evidence>
<dbReference type="Pfam" id="PF03360">
    <property type="entry name" value="Glyco_transf_43"/>
    <property type="match status" value="1"/>
</dbReference>
<keyword evidence="5" id="KW-0812">Transmembrane</keyword>
<feature type="active site" description="Proton donor/acceptor" evidence="11">
    <location>
        <position position="169"/>
    </location>
</feature>
<evidence type="ECO:0000256" key="10">
    <source>
        <dbReference type="ARBA" id="ARBA00047979"/>
    </source>
</evidence>
<keyword evidence="4 14" id="KW-0808">Transferase</keyword>
<comment type="caution">
    <text evidence="15">The sequence shown here is derived from an EMBL/GenBank/DDBJ whole genome shotgun (WGS) entry which is preliminary data.</text>
</comment>
<evidence type="ECO:0000256" key="12">
    <source>
        <dbReference type="PIRSR" id="PIRSR605027-3"/>
    </source>
</evidence>
<dbReference type="GO" id="GO:0000139">
    <property type="term" value="C:Golgi membrane"/>
    <property type="evidence" value="ECO:0007669"/>
    <property type="project" value="UniProtKB-SubCell"/>
</dbReference>
<proteinExistence type="inferred from homology"/>
<evidence type="ECO:0000256" key="5">
    <source>
        <dbReference type="ARBA" id="ARBA00022692"/>
    </source>
</evidence>
<keyword evidence="12 14" id="KW-0479">Metal-binding</keyword>
<evidence type="ECO:0000256" key="9">
    <source>
        <dbReference type="ARBA" id="ARBA00023180"/>
    </source>
</evidence>